<evidence type="ECO:0000256" key="2">
    <source>
        <dbReference type="ARBA" id="ARBA00022617"/>
    </source>
</evidence>
<comment type="caution">
    <text evidence="5">The sequence shown here is derived from an EMBL/GenBank/DDBJ whole genome shotgun (WGS) entry which is preliminary data.</text>
</comment>
<protein>
    <submittedName>
        <fullName evidence="5">Globin</fullName>
    </submittedName>
</protein>
<dbReference type="InterPro" id="IPR012292">
    <property type="entry name" value="Globin/Proto"/>
</dbReference>
<sequence>MNAIKDIESLEDIKQLVDCFYGKVRQDDLLADIFNKVIGNHWPTHLEKMYRFWQTVLLEEHTYNGSPFAPHVQLPVQAEHFNRWKLLFFETVDENFAGEKAEETKFRATKMAEMFQLKIEYFQNKNE</sequence>
<dbReference type="AlphaFoldDB" id="A0A850NI29"/>
<dbReference type="GO" id="GO:0019825">
    <property type="term" value="F:oxygen binding"/>
    <property type="evidence" value="ECO:0007669"/>
    <property type="project" value="InterPro"/>
</dbReference>
<dbReference type="Proteomes" id="UP000558089">
    <property type="component" value="Unassembled WGS sequence"/>
</dbReference>
<dbReference type="Pfam" id="PF01152">
    <property type="entry name" value="Bac_globin"/>
    <property type="match status" value="1"/>
</dbReference>
<keyword evidence="3" id="KW-0479">Metal-binding</keyword>
<dbReference type="Gene3D" id="1.10.490.10">
    <property type="entry name" value="Globins"/>
    <property type="match status" value="1"/>
</dbReference>
<evidence type="ECO:0000256" key="3">
    <source>
        <dbReference type="ARBA" id="ARBA00022723"/>
    </source>
</evidence>
<organism evidence="5 6">
    <name type="scientific">Flagellimonas chongwuensis</name>
    <dbReference type="NCBI Taxonomy" id="2697365"/>
    <lineage>
        <taxon>Bacteria</taxon>
        <taxon>Pseudomonadati</taxon>
        <taxon>Bacteroidota</taxon>
        <taxon>Flavobacteriia</taxon>
        <taxon>Flavobacteriales</taxon>
        <taxon>Flavobacteriaceae</taxon>
        <taxon>Flagellimonas</taxon>
    </lineage>
</organism>
<proteinExistence type="predicted"/>
<reference evidence="5 6" key="1">
    <citation type="submission" date="2020-01" db="EMBL/GenBank/DDBJ databases">
        <title>Draft Genome Analysis of Muricauda sp. HICW Isolated from coastal seawater of PR China.</title>
        <authorList>
            <person name="Chen M.-X."/>
        </authorList>
    </citation>
    <scope>NUCLEOTIDE SEQUENCE [LARGE SCALE GENOMIC DNA]</scope>
    <source>
        <strain evidence="5 6">HICW</strain>
    </source>
</reference>
<dbReference type="GO" id="GO:0020037">
    <property type="term" value="F:heme binding"/>
    <property type="evidence" value="ECO:0007669"/>
    <property type="project" value="InterPro"/>
</dbReference>
<dbReference type="InterPro" id="IPR009050">
    <property type="entry name" value="Globin-like_sf"/>
</dbReference>
<gene>
    <name evidence="5" type="ORF">GUA46_15900</name>
</gene>
<evidence type="ECO:0000256" key="1">
    <source>
        <dbReference type="ARBA" id="ARBA00022448"/>
    </source>
</evidence>
<evidence type="ECO:0000313" key="5">
    <source>
        <dbReference type="EMBL" id="NVN19824.1"/>
    </source>
</evidence>
<evidence type="ECO:0000313" key="6">
    <source>
        <dbReference type="Proteomes" id="UP000558089"/>
    </source>
</evidence>
<evidence type="ECO:0000256" key="4">
    <source>
        <dbReference type="ARBA" id="ARBA00023004"/>
    </source>
</evidence>
<dbReference type="CDD" id="cd08916">
    <property type="entry name" value="TrHb3_P"/>
    <property type="match status" value="1"/>
</dbReference>
<dbReference type="SUPFAM" id="SSF46458">
    <property type="entry name" value="Globin-like"/>
    <property type="match status" value="1"/>
</dbReference>
<name>A0A850NI29_9FLAO</name>
<dbReference type="RefSeq" id="WP_176621315.1">
    <property type="nucleotide sequence ID" value="NZ_WYET01000012.1"/>
</dbReference>
<keyword evidence="4" id="KW-0408">Iron</keyword>
<dbReference type="GO" id="GO:0046872">
    <property type="term" value="F:metal ion binding"/>
    <property type="evidence" value="ECO:0007669"/>
    <property type="project" value="UniProtKB-KW"/>
</dbReference>
<keyword evidence="6" id="KW-1185">Reference proteome</keyword>
<dbReference type="EMBL" id="WYET01000012">
    <property type="protein sequence ID" value="NVN19824.1"/>
    <property type="molecule type" value="Genomic_DNA"/>
</dbReference>
<keyword evidence="2" id="KW-0349">Heme</keyword>
<accession>A0A850NI29</accession>
<keyword evidence="1" id="KW-0813">Transport</keyword>
<dbReference type="InterPro" id="IPR001486">
    <property type="entry name" value="Hemoglobin_trunc"/>
</dbReference>